<feature type="region of interest" description="Disordered" evidence="3">
    <location>
        <begin position="523"/>
        <end position="543"/>
    </location>
</feature>
<dbReference type="SMART" id="SM00360">
    <property type="entry name" value="RRM"/>
    <property type="match status" value="1"/>
</dbReference>
<feature type="compositionally biased region" description="Basic and acidic residues" evidence="3">
    <location>
        <begin position="438"/>
        <end position="448"/>
    </location>
</feature>
<reference evidence="5 6" key="1">
    <citation type="journal article" date="2012" name="Proc. Natl. Acad. Sci. U.S.A.">
        <title>Comparative genomics of Ceriporiopsis subvermispora and Phanerochaete chrysosporium provide insight into selective ligninolysis.</title>
        <authorList>
            <person name="Fernandez-Fueyo E."/>
            <person name="Ruiz-Duenas F.J."/>
            <person name="Ferreira P."/>
            <person name="Floudas D."/>
            <person name="Hibbett D.S."/>
            <person name="Canessa P."/>
            <person name="Larrondo L.F."/>
            <person name="James T.Y."/>
            <person name="Seelenfreund D."/>
            <person name="Lobos S."/>
            <person name="Polanco R."/>
            <person name="Tello M."/>
            <person name="Honda Y."/>
            <person name="Watanabe T."/>
            <person name="Watanabe T."/>
            <person name="Ryu J.S."/>
            <person name="Kubicek C.P."/>
            <person name="Schmoll M."/>
            <person name="Gaskell J."/>
            <person name="Hammel K.E."/>
            <person name="St John F.J."/>
            <person name="Vanden Wymelenberg A."/>
            <person name="Sabat G."/>
            <person name="Splinter BonDurant S."/>
            <person name="Syed K."/>
            <person name="Yadav J.S."/>
            <person name="Doddapaneni H."/>
            <person name="Subramanian V."/>
            <person name="Lavin J.L."/>
            <person name="Oguiza J.A."/>
            <person name="Perez G."/>
            <person name="Pisabarro A.G."/>
            <person name="Ramirez L."/>
            <person name="Santoyo F."/>
            <person name="Master E."/>
            <person name="Coutinho P.M."/>
            <person name="Henrissat B."/>
            <person name="Lombard V."/>
            <person name="Magnuson J.K."/>
            <person name="Kuees U."/>
            <person name="Hori C."/>
            <person name="Igarashi K."/>
            <person name="Samejima M."/>
            <person name="Held B.W."/>
            <person name="Barry K.W."/>
            <person name="LaButti K.M."/>
            <person name="Lapidus A."/>
            <person name="Lindquist E.A."/>
            <person name="Lucas S.M."/>
            <person name="Riley R."/>
            <person name="Salamov A.A."/>
            <person name="Hoffmeister D."/>
            <person name="Schwenk D."/>
            <person name="Hadar Y."/>
            <person name="Yarden O."/>
            <person name="de Vries R.P."/>
            <person name="Wiebenga A."/>
            <person name="Stenlid J."/>
            <person name="Eastwood D."/>
            <person name="Grigoriev I.V."/>
            <person name="Berka R.M."/>
            <person name="Blanchette R.A."/>
            <person name="Kersten P."/>
            <person name="Martinez A.T."/>
            <person name="Vicuna R."/>
            <person name="Cullen D."/>
        </authorList>
    </citation>
    <scope>NUCLEOTIDE SEQUENCE [LARGE SCALE GENOMIC DNA]</scope>
    <source>
        <strain evidence="5 6">B</strain>
    </source>
</reference>
<dbReference type="InterPro" id="IPR035979">
    <property type="entry name" value="RBD_domain_sf"/>
</dbReference>
<dbReference type="GO" id="GO:0003723">
    <property type="term" value="F:RNA binding"/>
    <property type="evidence" value="ECO:0007669"/>
    <property type="project" value="UniProtKB-UniRule"/>
</dbReference>
<organism evidence="5 6">
    <name type="scientific">Ceriporiopsis subvermispora (strain B)</name>
    <name type="common">White-rot fungus</name>
    <name type="synonym">Gelatoporia subvermispora</name>
    <dbReference type="NCBI Taxonomy" id="914234"/>
    <lineage>
        <taxon>Eukaryota</taxon>
        <taxon>Fungi</taxon>
        <taxon>Dikarya</taxon>
        <taxon>Basidiomycota</taxon>
        <taxon>Agaricomycotina</taxon>
        <taxon>Agaricomycetes</taxon>
        <taxon>Polyporales</taxon>
        <taxon>Gelatoporiaceae</taxon>
        <taxon>Gelatoporia</taxon>
    </lineage>
</organism>
<feature type="compositionally biased region" description="Pro residues" evidence="3">
    <location>
        <begin position="990"/>
        <end position="999"/>
    </location>
</feature>
<name>M2PYA8_CERS8</name>
<dbReference type="PROSITE" id="PS50102">
    <property type="entry name" value="RRM"/>
    <property type="match status" value="1"/>
</dbReference>
<evidence type="ECO:0000256" key="3">
    <source>
        <dbReference type="SAM" id="MobiDB-lite"/>
    </source>
</evidence>
<feature type="region of interest" description="Disordered" evidence="3">
    <location>
        <begin position="988"/>
        <end position="1020"/>
    </location>
</feature>
<proteinExistence type="predicted"/>
<evidence type="ECO:0000259" key="4">
    <source>
        <dbReference type="PROSITE" id="PS50102"/>
    </source>
</evidence>
<evidence type="ECO:0000313" key="5">
    <source>
        <dbReference type="EMBL" id="EMD41879.1"/>
    </source>
</evidence>
<dbReference type="HOGENOM" id="CLU_009048_0_0_1"/>
<feature type="compositionally biased region" description="Basic and acidic residues" evidence="3">
    <location>
        <begin position="750"/>
        <end position="763"/>
    </location>
</feature>
<sequence length="1086" mass="118165">MPTKFPTRSRAWGTRYDTLDSSPPPSPPHLQNTILNPYSTPPGGPRSNSQDKPDEPDDNSPLCADISRGDKVSHDASIFVGSLPPNVDHGELARLLSEHLSEYVKVKATKIDANAAARLIDTLQSAPPRPLMGRLLRYEPARASRTILVSYRIPIQCATPTPSYDDSVGATGPCHESWVAPTAMRLCRPNGCKFVSVLYNAEAAEIGTSAVTGQPASTVSSENLGGTGVLFCPLQFDEKTVRGIAEAFGKVEHLFKYTPDIGPHTRGDVHPLSHDAPRSTDMDDGIWEVKYEHRNDCVNALATLRRIPFMTATWAHHSLPSNVMNTAPQIPRASFPFQSSGSPGPKRHTQALQSTGGEYQRSGDPRTLSRAGNFQSTSPSFQGSAPQRSMFSGSSTSLDGHVFTRDSPFVDASQLQSASCIFDSHGPREASEHAGSPKRSEKDFPSLNEKRSTRLLRFGTKIDARKWGDRDMNEDGIDDLDVTFSSLPSRSSSMSLNLAVLHTKDDATSGRRNDPHILSTFGRRAASQDGRGHATDIIPPTPGFSLSPITPLTPKQNDDFPPTPSTMSSVVEELSACGADRPKTDACFGSPQSAGALAVDERYRGKEFDPSTIFVGGLEMFGPTAWDEAKLRVLFERYGNIDTIQFVRPMNKRSAFAFIRFTDTDAPARAILEEHNRVYNGRQIRVQLRDVNPQRSPWRGGRNYTQSFPSSPSRGIGGIPGVQHHSPGDLSFKKRIEGEVSHSMPADMPTHGKTDTRLDDGSHTHIHNAEGMPPSQSGKATGVSKADSPLTLDSTHRLSDTRPPSASVIPAASAVPSQHYSVPHAGHPFQNPWMHMYHPQYPYPVPFVHSYSQFPVPPPPPGVQPPGDGGAIGMTGGTPAYWQPSHVPMFNPMMPYMAYPPPPPGGEASQAQVMGNLNSQAPLQPTGFIQGEHGTLIPVYNPEALNQYMSSTQHGQSPPPQSTAPSQAIKTWPPFAVPMYPYALAQNRPPHSPLNPPPRNWMLSPSHPSGPGTHYPHMHPTPPPMLLPAASSSGSISSASSARGAYMSAPHVQQFAPRHTPPPRRFNRRDSYQHNAFNPHVKHNRV</sequence>
<gene>
    <name evidence="5" type="ORF">CERSUDRAFT_120789</name>
</gene>
<feature type="compositionally biased region" description="Polar residues" evidence="3">
    <location>
        <begin position="370"/>
        <end position="395"/>
    </location>
</feature>
<feature type="region of interest" description="Disordered" evidence="3">
    <location>
        <begin position="693"/>
        <end position="729"/>
    </location>
</feature>
<dbReference type="OrthoDB" id="410044at2759"/>
<feature type="compositionally biased region" description="Low complexity" evidence="3">
    <location>
        <begin position="334"/>
        <end position="344"/>
    </location>
</feature>
<evidence type="ECO:0000313" key="6">
    <source>
        <dbReference type="Proteomes" id="UP000016930"/>
    </source>
</evidence>
<evidence type="ECO:0000256" key="1">
    <source>
        <dbReference type="ARBA" id="ARBA00022884"/>
    </source>
</evidence>
<feature type="region of interest" description="Disordered" evidence="3">
    <location>
        <begin position="742"/>
        <end position="808"/>
    </location>
</feature>
<dbReference type="SUPFAM" id="SSF54928">
    <property type="entry name" value="RNA-binding domain, RBD"/>
    <property type="match status" value="1"/>
</dbReference>
<evidence type="ECO:0000256" key="2">
    <source>
        <dbReference type="PROSITE-ProRule" id="PRU00176"/>
    </source>
</evidence>
<dbReference type="Gene3D" id="3.30.70.330">
    <property type="match status" value="1"/>
</dbReference>
<dbReference type="Proteomes" id="UP000016930">
    <property type="component" value="Unassembled WGS sequence"/>
</dbReference>
<dbReference type="InterPro" id="IPR012677">
    <property type="entry name" value="Nucleotide-bd_a/b_plait_sf"/>
</dbReference>
<dbReference type="InterPro" id="IPR000504">
    <property type="entry name" value="RRM_dom"/>
</dbReference>
<dbReference type="CDD" id="cd00590">
    <property type="entry name" value="RRM_SF"/>
    <property type="match status" value="1"/>
</dbReference>
<feature type="region of interest" description="Disordered" evidence="3">
    <location>
        <begin position="325"/>
        <end position="395"/>
    </location>
</feature>
<dbReference type="EMBL" id="KB445791">
    <property type="protein sequence ID" value="EMD41879.1"/>
    <property type="molecule type" value="Genomic_DNA"/>
</dbReference>
<feature type="region of interest" description="Disordered" evidence="3">
    <location>
        <begin position="423"/>
        <end position="448"/>
    </location>
</feature>
<feature type="compositionally biased region" description="Polar residues" evidence="3">
    <location>
        <begin position="29"/>
        <end position="38"/>
    </location>
</feature>
<dbReference type="PANTHER" id="PTHR10352">
    <property type="entry name" value="EUKARYOTIC TRANSLATION INITIATION FACTOR 3 SUBUNIT G"/>
    <property type="match status" value="1"/>
</dbReference>
<keyword evidence="6" id="KW-1185">Reference proteome</keyword>
<feature type="region of interest" description="Disordered" evidence="3">
    <location>
        <begin position="1"/>
        <end position="67"/>
    </location>
</feature>
<feature type="domain" description="RRM" evidence="4">
    <location>
        <begin position="611"/>
        <end position="691"/>
    </location>
</feature>
<dbReference type="AlphaFoldDB" id="M2PYA8"/>
<accession>M2PYA8</accession>
<dbReference type="Pfam" id="PF00076">
    <property type="entry name" value="RRM_1"/>
    <property type="match status" value="1"/>
</dbReference>
<feature type="region of interest" description="Disordered" evidence="3">
    <location>
        <begin position="548"/>
        <end position="567"/>
    </location>
</feature>
<protein>
    <recommendedName>
        <fullName evidence="4">RRM domain-containing protein</fullName>
    </recommendedName>
</protein>
<dbReference type="STRING" id="914234.M2PYA8"/>
<keyword evidence="1 2" id="KW-0694">RNA-binding</keyword>